<comment type="caution">
    <text evidence="3">The sequence shown here is derived from an EMBL/GenBank/DDBJ whole genome shotgun (WGS) entry which is preliminary data.</text>
</comment>
<protein>
    <recommendedName>
        <fullName evidence="2">Xylanolytic transcriptional activator regulatory domain-containing protein</fullName>
    </recommendedName>
</protein>
<dbReference type="PANTHER" id="PTHR46910">
    <property type="entry name" value="TRANSCRIPTION FACTOR PDR1"/>
    <property type="match status" value="1"/>
</dbReference>
<organism evidence="3 4">
    <name type="scientific">Hermanssonia centrifuga</name>
    <dbReference type="NCBI Taxonomy" id="98765"/>
    <lineage>
        <taxon>Eukaryota</taxon>
        <taxon>Fungi</taxon>
        <taxon>Dikarya</taxon>
        <taxon>Basidiomycota</taxon>
        <taxon>Agaricomycotina</taxon>
        <taxon>Agaricomycetes</taxon>
        <taxon>Polyporales</taxon>
        <taxon>Meruliaceae</taxon>
        <taxon>Hermanssonia</taxon>
    </lineage>
</organism>
<dbReference type="GO" id="GO:0003677">
    <property type="term" value="F:DNA binding"/>
    <property type="evidence" value="ECO:0007669"/>
    <property type="project" value="InterPro"/>
</dbReference>
<dbReference type="Proteomes" id="UP000309038">
    <property type="component" value="Unassembled WGS sequence"/>
</dbReference>
<dbReference type="CDD" id="cd15486">
    <property type="entry name" value="ZIP_Sip4"/>
    <property type="match status" value="1"/>
</dbReference>
<dbReference type="InterPro" id="IPR050987">
    <property type="entry name" value="AtrR-like"/>
</dbReference>
<dbReference type="InterPro" id="IPR007219">
    <property type="entry name" value="XnlR_reg_dom"/>
</dbReference>
<keyword evidence="1" id="KW-0539">Nucleus</keyword>
<dbReference type="EMBL" id="SGPJ01000095">
    <property type="protein sequence ID" value="THG99013.1"/>
    <property type="molecule type" value="Genomic_DNA"/>
</dbReference>
<dbReference type="GO" id="GO:0008270">
    <property type="term" value="F:zinc ion binding"/>
    <property type="evidence" value="ECO:0007669"/>
    <property type="project" value="InterPro"/>
</dbReference>
<gene>
    <name evidence="3" type="ORF">EW026_g3253</name>
</gene>
<dbReference type="Pfam" id="PF04082">
    <property type="entry name" value="Fungal_trans"/>
    <property type="match status" value="1"/>
</dbReference>
<dbReference type="AlphaFoldDB" id="A0A4S4KL93"/>
<reference evidence="3 4" key="1">
    <citation type="submission" date="2019-02" db="EMBL/GenBank/DDBJ databases">
        <title>Genome sequencing of the rare red list fungi Phlebia centrifuga.</title>
        <authorList>
            <person name="Buettner E."/>
            <person name="Kellner H."/>
        </authorList>
    </citation>
    <scope>NUCLEOTIDE SEQUENCE [LARGE SCALE GENOMIC DNA]</scope>
    <source>
        <strain evidence="3 4">DSM 108282</strain>
    </source>
</reference>
<proteinExistence type="predicted"/>
<keyword evidence="4" id="KW-1185">Reference proteome</keyword>
<dbReference type="CDD" id="cd12148">
    <property type="entry name" value="fungal_TF_MHR"/>
    <property type="match status" value="1"/>
</dbReference>
<feature type="domain" description="Xylanolytic transcriptional activator regulatory" evidence="2">
    <location>
        <begin position="202"/>
        <end position="275"/>
    </location>
</feature>
<evidence type="ECO:0000313" key="4">
    <source>
        <dbReference type="Proteomes" id="UP000309038"/>
    </source>
</evidence>
<evidence type="ECO:0000259" key="2">
    <source>
        <dbReference type="SMART" id="SM00906"/>
    </source>
</evidence>
<sequence>MEAAKKRGPPKSYVEGLENRLMRMEKLLHKQFCPDADLSQELDGVLDKESWRAKGNNKVASSSATQGVVLPTIASTSLPVAVDVDDLDPSDEEISSGRHTLEHHMNRLKLDPGQPRFFGKSSSVMFLQNALDLKLCALGSRFSNDPRVLLDGIEDEHSAGWKWFRLVHWTRRSLLAAPRLYDLQIACLTAIFLNGSSTPQASWTVIGVGIRLAQDVGAHRRKVYNPVRTVEEELWKRAFWVLVYLDRFNSSALGRPCAIHDEDFDLDLPVECDDEYWIHEDPQLAFKQPPGKPSIVAYFNCSIRLNQILAFALRTIYSINKSKVLLGFVGQQWEQHIVAELDSALNKWIDSVPDHLRFSSIVPSYLPLENLHPYPTLPSQSALMPQDLVFTYLTCNINGATIHYLPINFNIAVR</sequence>
<dbReference type="PANTHER" id="PTHR46910:SF38">
    <property type="entry name" value="ZN(2)-C6 FUNGAL-TYPE DOMAIN-CONTAINING PROTEIN"/>
    <property type="match status" value="1"/>
</dbReference>
<dbReference type="SMART" id="SM00906">
    <property type="entry name" value="Fungal_trans"/>
    <property type="match status" value="1"/>
</dbReference>
<dbReference type="GO" id="GO:0006351">
    <property type="term" value="P:DNA-templated transcription"/>
    <property type="evidence" value="ECO:0007669"/>
    <property type="project" value="InterPro"/>
</dbReference>
<accession>A0A4S4KL93</accession>
<name>A0A4S4KL93_9APHY</name>
<evidence type="ECO:0000256" key="1">
    <source>
        <dbReference type="ARBA" id="ARBA00023242"/>
    </source>
</evidence>
<evidence type="ECO:0000313" key="3">
    <source>
        <dbReference type="EMBL" id="THG99013.1"/>
    </source>
</evidence>
<dbReference type="GO" id="GO:0003700">
    <property type="term" value="F:DNA-binding transcription factor activity"/>
    <property type="evidence" value="ECO:0007669"/>
    <property type="project" value="InterPro"/>
</dbReference>